<name>A0ABS7L2Z8_CLOSR</name>
<dbReference type="Proteomes" id="UP001299068">
    <property type="component" value="Unassembled WGS sequence"/>
</dbReference>
<dbReference type="EMBL" id="JAIKTU010000028">
    <property type="protein sequence ID" value="MBY0757446.1"/>
    <property type="molecule type" value="Genomic_DNA"/>
</dbReference>
<dbReference type="Pfam" id="PF20648">
    <property type="entry name" value="DUF6809"/>
    <property type="match status" value="1"/>
</dbReference>
<evidence type="ECO:0000313" key="2">
    <source>
        <dbReference type="EMBL" id="MBY0757446.1"/>
    </source>
</evidence>
<keyword evidence="1" id="KW-0175">Coiled coil</keyword>
<keyword evidence="3" id="KW-1185">Reference proteome</keyword>
<evidence type="ECO:0000256" key="1">
    <source>
        <dbReference type="SAM" id="Coils"/>
    </source>
</evidence>
<evidence type="ECO:0000313" key="3">
    <source>
        <dbReference type="Proteomes" id="UP001299068"/>
    </source>
</evidence>
<accession>A0ABS7L2Z8</accession>
<feature type="coiled-coil region" evidence="1">
    <location>
        <begin position="37"/>
        <end position="64"/>
    </location>
</feature>
<sequence length="103" mass="12509">MNLDKLHEIVKDIINREADIEFEYDFEYMTEEEDGEYRKCVNTIRKLQSELESKLDEKDKKKLIALIDALYLQETLESMYYFERGVRKGLTNLCYLNKYFNLF</sequence>
<comment type="caution">
    <text evidence="2">The sequence shown here is derived from an EMBL/GenBank/DDBJ whole genome shotgun (WGS) entry which is preliminary data.</text>
</comment>
<proteinExistence type="predicted"/>
<dbReference type="InterPro" id="IPR049215">
    <property type="entry name" value="DUF6809"/>
</dbReference>
<protein>
    <submittedName>
        <fullName evidence="2">Uncharacterized protein</fullName>
    </submittedName>
</protein>
<reference evidence="2 3" key="1">
    <citation type="journal article" date="2021" name="Cell Host Microbe">
        <title>in vivo commensal control of Clostridioides difficile virulence.</title>
        <authorList>
            <person name="Girinathan B.P."/>
            <person name="Dibenedetto N."/>
            <person name="Worley J.N."/>
            <person name="Peltier J."/>
            <person name="Arrieta-Ortiz M.L."/>
            <person name="Rupa Christinal Immanuel S."/>
            <person name="Lavin R."/>
            <person name="Delaney M.L."/>
            <person name="Cummins C."/>
            <person name="Hoffmann M."/>
            <person name="Luo Y."/>
            <person name="Gonzalez-Escalona N."/>
            <person name="Allard M."/>
            <person name="Onderdonk A.B."/>
            <person name="Gerber G.K."/>
            <person name="Sonenshein A.L."/>
            <person name="Baliga N."/>
            <person name="Dupuy B."/>
            <person name="Bry L."/>
        </authorList>
    </citation>
    <scope>NUCLEOTIDE SEQUENCE [LARGE SCALE GENOMIC DNA]</scope>
    <source>
        <strain evidence="2 3">DSM 599</strain>
    </source>
</reference>
<organism evidence="2 3">
    <name type="scientific">Clostridium sardiniense</name>
    <name type="common">Clostridium absonum</name>
    <dbReference type="NCBI Taxonomy" id="29369"/>
    <lineage>
        <taxon>Bacteria</taxon>
        <taxon>Bacillati</taxon>
        <taxon>Bacillota</taxon>
        <taxon>Clostridia</taxon>
        <taxon>Eubacteriales</taxon>
        <taxon>Clostridiaceae</taxon>
        <taxon>Clostridium</taxon>
    </lineage>
</organism>
<dbReference type="RefSeq" id="WP_221862601.1">
    <property type="nucleotide sequence ID" value="NZ_JAIKTU010000028.1"/>
</dbReference>
<gene>
    <name evidence="2" type="ORF">K5V21_18695</name>
</gene>